<dbReference type="InterPro" id="IPR044742">
    <property type="entry name" value="DEAD/DEAH_RhlB"/>
</dbReference>
<dbReference type="InterPro" id="IPR014014">
    <property type="entry name" value="RNA_helicase_DEAD_Q_motif"/>
</dbReference>
<keyword evidence="5 11" id="KW-0347">Helicase</keyword>
<evidence type="ECO:0000256" key="5">
    <source>
        <dbReference type="ARBA" id="ARBA00022806"/>
    </source>
</evidence>
<dbReference type="GO" id="GO:0016787">
    <property type="term" value="F:hydrolase activity"/>
    <property type="evidence" value="ECO:0007669"/>
    <property type="project" value="UniProtKB-KW"/>
</dbReference>
<evidence type="ECO:0000256" key="7">
    <source>
        <dbReference type="ARBA" id="ARBA00038437"/>
    </source>
</evidence>
<feature type="region of interest" description="Disordered" evidence="12">
    <location>
        <begin position="376"/>
        <end position="492"/>
    </location>
</feature>
<dbReference type="SUPFAM" id="SSF52540">
    <property type="entry name" value="P-loop containing nucleoside triphosphate hydrolases"/>
    <property type="match status" value="1"/>
</dbReference>
<dbReference type="CDD" id="cd18787">
    <property type="entry name" value="SF2_C_DEAD"/>
    <property type="match status" value="1"/>
</dbReference>
<dbReference type="Proteomes" id="UP000824209">
    <property type="component" value="Unassembled WGS sequence"/>
</dbReference>
<reference evidence="16" key="2">
    <citation type="submission" date="2021-04" db="EMBL/GenBank/DDBJ databases">
        <authorList>
            <person name="Gilroy R."/>
        </authorList>
    </citation>
    <scope>NUCLEOTIDE SEQUENCE</scope>
    <source>
        <strain evidence="16">ChiBcec8-14828</strain>
    </source>
</reference>
<feature type="compositionally biased region" description="Basic residues" evidence="12">
    <location>
        <begin position="403"/>
        <end position="412"/>
    </location>
</feature>
<dbReference type="GO" id="GO:0005829">
    <property type="term" value="C:cytosol"/>
    <property type="evidence" value="ECO:0007669"/>
    <property type="project" value="TreeGrafter"/>
</dbReference>
<keyword evidence="3 11" id="KW-0547">Nucleotide-binding</keyword>
<comment type="catalytic activity">
    <reaction evidence="8">
        <text>ATP + H2O = ADP + phosphate + H(+)</text>
        <dbReference type="Rhea" id="RHEA:13065"/>
        <dbReference type="ChEBI" id="CHEBI:15377"/>
        <dbReference type="ChEBI" id="CHEBI:15378"/>
        <dbReference type="ChEBI" id="CHEBI:30616"/>
        <dbReference type="ChEBI" id="CHEBI:43474"/>
        <dbReference type="ChEBI" id="CHEBI:456216"/>
        <dbReference type="EC" id="3.6.4.13"/>
    </reaction>
</comment>
<comment type="caution">
    <text evidence="16">The sequence shown here is derived from an EMBL/GenBank/DDBJ whole genome shotgun (WGS) entry which is preliminary data.</text>
</comment>
<dbReference type="GO" id="GO:0005524">
    <property type="term" value="F:ATP binding"/>
    <property type="evidence" value="ECO:0007669"/>
    <property type="project" value="UniProtKB-KW"/>
</dbReference>
<dbReference type="PROSITE" id="PS51192">
    <property type="entry name" value="HELICASE_ATP_BIND_1"/>
    <property type="match status" value="1"/>
</dbReference>
<dbReference type="InterPro" id="IPR000629">
    <property type="entry name" value="RNA-helicase_DEAD-box_CS"/>
</dbReference>
<feature type="domain" description="Helicase C-terminal" evidence="14">
    <location>
        <begin position="216"/>
        <end position="381"/>
    </location>
</feature>
<feature type="compositionally biased region" description="Basic and acidic residues" evidence="12">
    <location>
        <begin position="465"/>
        <end position="479"/>
    </location>
</feature>
<protein>
    <recommendedName>
        <fullName evidence="9">ATP-dependent RNA helicase CshA</fullName>
        <ecNumber evidence="1">3.6.4.13</ecNumber>
    </recommendedName>
</protein>
<evidence type="ECO:0000256" key="10">
    <source>
        <dbReference type="PROSITE-ProRule" id="PRU00552"/>
    </source>
</evidence>
<evidence type="ECO:0000259" key="13">
    <source>
        <dbReference type="PROSITE" id="PS51192"/>
    </source>
</evidence>
<feature type="short sequence motif" description="Q motif" evidence="10">
    <location>
        <begin position="1"/>
        <end position="29"/>
    </location>
</feature>
<reference evidence="16" key="1">
    <citation type="journal article" date="2021" name="PeerJ">
        <title>Extensive microbial diversity within the chicken gut microbiome revealed by metagenomics and culture.</title>
        <authorList>
            <person name="Gilroy R."/>
            <person name="Ravi A."/>
            <person name="Getino M."/>
            <person name="Pursley I."/>
            <person name="Horton D.L."/>
            <person name="Alikhan N.F."/>
            <person name="Baker D."/>
            <person name="Gharbi K."/>
            <person name="Hall N."/>
            <person name="Watson M."/>
            <person name="Adriaenssens E.M."/>
            <person name="Foster-Nyarko E."/>
            <person name="Jarju S."/>
            <person name="Secka A."/>
            <person name="Antonio M."/>
            <person name="Oren A."/>
            <person name="Chaudhuri R.R."/>
            <person name="La Ragione R."/>
            <person name="Hildebrand F."/>
            <person name="Pallen M.J."/>
        </authorList>
    </citation>
    <scope>NUCLEOTIDE SEQUENCE</scope>
    <source>
        <strain evidence="16">ChiBcec8-14828</strain>
    </source>
</reference>
<dbReference type="InterPro" id="IPR027417">
    <property type="entry name" value="P-loop_NTPase"/>
</dbReference>
<evidence type="ECO:0000313" key="17">
    <source>
        <dbReference type="Proteomes" id="UP000824209"/>
    </source>
</evidence>
<dbReference type="InterPro" id="IPR001650">
    <property type="entry name" value="Helicase_C-like"/>
</dbReference>
<dbReference type="InterPro" id="IPR011545">
    <property type="entry name" value="DEAD/DEAH_box_helicase_dom"/>
</dbReference>
<evidence type="ECO:0000256" key="11">
    <source>
        <dbReference type="RuleBase" id="RU000492"/>
    </source>
</evidence>
<dbReference type="AlphaFoldDB" id="A0A9D2M141"/>
<feature type="domain" description="DEAD-box RNA helicase Q" evidence="15">
    <location>
        <begin position="1"/>
        <end position="29"/>
    </location>
</feature>
<evidence type="ECO:0000313" key="16">
    <source>
        <dbReference type="EMBL" id="HJB38881.1"/>
    </source>
</evidence>
<evidence type="ECO:0000256" key="4">
    <source>
        <dbReference type="ARBA" id="ARBA00022801"/>
    </source>
</evidence>
<dbReference type="PROSITE" id="PS00039">
    <property type="entry name" value="DEAD_ATP_HELICASE"/>
    <property type="match status" value="1"/>
</dbReference>
<dbReference type="Gene3D" id="3.40.50.300">
    <property type="entry name" value="P-loop containing nucleotide triphosphate hydrolases"/>
    <property type="match status" value="2"/>
</dbReference>
<evidence type="ECO:0000256" key="12">
    <source>
        <dbReference type="SAM" id="MobiDB-lite"/>
    </source>
</evidence>
<keyword evidence="2" id="KW-0963">Cytoplasm</keyword>
<dbReference type="GO" id="GO:0003724">
    <property type="term" value="F:RNA helicase activity"/>
    <property type="evidence" value="ECO:0007669"/>
    <property type="project" value="UniProtKB-EC"/>
</dbReference>
<dbReference type="Pfam" id="PF00270">
    <property type="entry name" value="DEAD"/>
    <property type="match status" value="1"/>
</dbReference>
<dbReference type="GO" id="GO:0003723">
    <property type="term" value="F:RNA binding"/>
    <property type="evidence" value="ECO:0007669"/>
    <property type="project" value="UniProtKB-ARBA"/>
</dbReference>
<accession>A0A9D2M141</accession>
<comment type="similarity">
    <text evidence="7 11">Belongs to the DEAD box helicase family.</text>
</comment>
<evidence type="ECO:0000256" key="1">
    <source>
        <dbReference type="ARBA" id="ARBA00012552"/>
    </source>
</evidence>
<evidence type="ECO:0000259" key="15">
    <source>
        <dbReference type="PROSITE" id="PS51195"/>
    </source>
</evidence>
<evidence type="ECO:0000256" key="2">
    <source>
        <dbReference type="ARBA" id="ARBA00022490"/>
    </source>
</evidence>
<name>A0A9D2M141_9FIRM</name>
<sequence>MNFSDLQLQTSLLRAVEQAGYQTPSPIQQKAIPPVLAKHDLLACAQTGTGKTAAFALPILQLLSASQVKGRPIRALILTPTRELALQIDECMEVYSRYLAVSHTVIYGGVGQAPQVAALERGAEILTATPGRLLDLMQQGKVPLDRLEIFVLDEADRMLDMGFIHDVRRVIRALPQKRQTLLFSATMPPEIERLAHQILHHPKKVMVAPPSTTVERIEQSVYFAEKPDKKRLLPVLLRAPEVESALVFTRTKHGANRVAADLTRAGIEAMAIHGNKSQTARQTALSRLKSGELRVLVATDIAARGIDVSGLSHVVNYDLPNVPETYVHRIGRTGRAGRDGVAWSFCSQEERPYLKEIEKQTKQKIPVCQAAEITAAQPSMGTEKENVMEQQDKQTAEREPSRRRPRRGKRGQGAKSARAVVKPDQAVKAPQNTAAQEAPAKPAQSAKPERAPKQRPQAPAPQKRTKPERPAAQKNRALEEDNSIQLISRRPPAQKYASFEEYMKAHGGGMAPFAETES</sequence>
<dbReference type="Pfam" id="PF00271">
    <property type="entry name" value="Helicase_C"/>
    <property type="match status" value="1"/>
</dbReference>
<dbReference type="EMBL" id="DWYA01000008">
    <property type="protein sequence ID" value="HJB38881.1"/>
    <property type="molecule type" value="Genomic_DNA"/>
</dbReference>
<evidence type="ECO:0000256" key="9">
    <source>
        <dbReference type="ARBA" id="ARBA00067932"/>
    </source>
</evidence>
<keyword evidence="6 11" id="KW-0067">ATP-binding</keyword>
<dbReference type="CDD" id="cd00268">
    <property type="entry name" value="DEADc"/>
    <property type="match status" value="1"/>
</dbReference>
<dbReference type="SMART" id="SM00490">
    <property type="entry name" value="HELICc"/>
    <property type="match status" value="1"/>
</dbReference>
<proteinExistence type="inferred from homology"/>
<evidence type="ECO:0000259" key="14">
    <source>
        <dbReference type="PROSITE" id="PS51194"/>
    </source>
</evidence>
<keyword evidence="4 11" id="KW-0378">Hydrolase</keyword>
<dbReference type="PANTHER" id="PTHR47959:SF13">
    <property type="entry name" value="ATP-DEPENDENT RNA HELICASE RHLE"/>
    <property type="match status" value="1"/>
</dbReference>
<evidence type="ECO:0000256" key="6">
    <source>
        <dbReference type="ARBA" id="ARBA00022840"/>
    </source>
</evidence>
<dbReference type="PROSITE" id="PS51195">
    <property type="entry name" value="Q_MOTIF"/>
    <property type="match status" value="1"/>
</dbReference>
<evidence type="ECO:0000256" key="3">
    <source>
        <dbReference type="ARBA" id="ARBA00022741"/>
    </source>
</evidence>
<organism evidence="16 17">
    <name type="scientific">Candidatus Ruthenibacterium avium</name>
    <dbReference type="NCBI Taxonomy" id="2838751"/>
    <lineage>
        <taxon>Bacteria</taxon>
        <taxon>Bacillati</taxon>
        <taxon>Bacillota</taxon>
        <taxon>Clostridia</taxon>
        <taxon>Eubacteriales</taxon>
        <taxon>Oscillospiraceae</taxon>
        <taxon>Ruthenibacterium</taxon>
    </lineage>
</organism>
<dbReference type="PROSITE" id="PS51194">
    <property type="entry name" value="HELICASE_CTER"/>
    <property type="match status" value="1"/>
</dbReference>
<dbReference type="InterPro" id="IPR014001">
    <property type="entry name" value="Helicase_ATP-bd"/>
</dbReference>
<dbReference type="EC" id="3.6.4.13" evidence="1"/>
<dbReference type="SMART" id="SM00487">
    <property type="entry name" value="DEXDc"/>
    <property type="match status" value="1"/>
</dbReference>
<feature type="domain" description="Helicase ATP-binding" evidence="13">
    <location>
        <begin position="32"/>
        <end position="205"/>
    </location>
</feature>
<dbReference type="InterPro" id="IPR050079">
    <property type="entry name" value="DEAD_box_RNA_helicase"/>
</dbReference>
<dbReference type="PANTHER" id="PTHR47959">
    <property type="entry name" value="ATP-DEPENDENT RNA HELICASE RHLE-RELATED"/>
    <property type="match status" value="1"/>
</dbReference>
<dbReference type="FunFam" id="3.40.50.300:FF:000108">
    <property type="entry name" value="ATP-dependent RNA helicase RhlE"/>
    <property type="match status" value="1"/>
</dbReference>
<feature type="compositionally biased region" description="Basic and acidic residues" evidence="12">
    <location>
        <begin position="382"/>
        <end position="402"/>
    </location>
</feature>
<gene>
    <name evidence="16" type="ORF">H9943_00610</name>
</gene>
<evidence type="ECO:0000256" key="8">
    <source>
        <dbReference type="ARBA" id="ARBA00047984"/>
    </source>
</evidence>